<dbReference type="Gene3D" id="3.30.450.20">
    <property type="entry name" value="PAS domain"/>
    <property type="match status" value="1"/>
</dbReference>
<feature type="coiled-coil region" evidence="17">
    <location>
        <begin position="36"/>
        <end position="70"/>
    </location>
</feature>
<dbReference type="Pfam" id="PF08399">
    <property type="entry name" value="VWA_N"/>
    <property type="match status" value="1"/>
</dbReference>
<dbReference type="GO" id="GO:1990454">
    <property type="term" value="C:L-type voltage-gated calcium channel complex"/>
    <property type="evidence" value="ECO:0007669"/>
    <property type="project" value="TreeGrafter"/>
</dbReference>
<keyword evidence="17" id="KW-0175">Coiled coil</keyword>
<keyword evidence="5" id="KW-0107">Calcium channel</keyword>
<evidence type="ECO:0000259" key="18">
    <source>
        <dbReference type="PROSITE" id="PS50234"/>
    </source>
</evidence>
<evidence type="ECO:0000313" key="19">
    <source>
        <dbReference type="Ensembl" id="ENSONIP00000041338.1"/>
    </source>
</evidence>
<keyword evidence="7" id="KW-0479">Metal-binding</keyword>
<protein>
    <submittedName>
        <fullName evidence="19">Calcium voltage-gated channel auxiliary subunit alpha2delta 1</fullName>
    </submittedName>
</protein>
<dbReference type="Proteomes" id="UP000005207">
    <property type="component" value="Linkage group LG7"/>
</dbReference>
<dbReference type="SMART" id="SM00327">
    <property type="entry name" value="VWA"/>
    <property type="match status" value="1"/>
</dbReference>
<evidence type="ECO:0000256" key="10">
    <source>
        <dbReference type="ARBA" id="ARBA00022882"/>
    </source>
</evidence>
<dbReference type="Ensembl" id="ENSONIT00000076986.1">
    <property type="protein sequence ID" value="ENSONIP00000041338.1"/>
    <property type="gene ID" value="ENSONIG00000014947.2"/>
</dbReference>
<dbReference type="PANTHER" id="PTHR10166">
    <property type="entry name" value="VOLTAGE-DEPENDENT CALCIUM CHANNEL SUBUNIT ALPHA-2/DELTA-RELATED"/>
    <property type="match status" value="1"/>
</dbReference>
<evidence type="ECO:0000256" key="2">
    <source>
        <dbReference type="ARBA" id="ARBA00007060"/>
    </source>
</evidence>
<dbReference type="GO" id="GO:0046872">
    <property type="term" value="F:metal ion binding"/>
    <property type="evidence" value="ECO:0007669"/>
    <property type="project" value="UniProtKB-KW"/>
</dbReference>
<proteinExistence type="inferred from homology"/>
<reference evidence="19" key="2">
    <citation type="submission" date="2025-08" db="UniProtKB">
        <authorList>
            <consortium name="Ensembl"/>
        </authorList>
    </citation>
    <scope>IDENTIFICATION</scope>
</reference>
<evidence type="ECO:0000313" key="20">
    <source>
        <dbReference type="Proteomes" id="UP000005207"/>
    </source>
</evidence>
<dbReference type="AlphaFoldDB" id="A0A669C1C6"/>
<comment type="subcellular location">
    <subcellularLocation>
        <location evidence="1">Membrane</location>
        <topology evidence="1">Single-pass type I membrane protein</topology>
    </subcellularLocation>
</comment>
<dbReference type="InterPro" id="IPR036465">
    <property type="entry name" value="vWFA_dom_sf"/>
</dbReference>
<evidence type="ECO:0000256" key="9">
    <source>
        <dbReference type="ARBA" id="ARBA00022837"/>
    </source>
</evidence>
<dbReference type="GO" id="GO:0005245">
    <property type="term" value="F:voltage-gated calcium channel activity"/>
    <property type="evidence" value="ECO:0007669"/>
    <property type="project" value="TreeGrafter"/>
</dbReference>
<name>A0A669C1C6_ORENI</name>
<accession>A0A669C1C6</accession>
<dbReference type="PANTHER" id="PTHR10166:SF6">
    <property type="entry name" value="VOLTAGE-DEPENDENT CALCIUM CHANNEL SUBUNIT ALPHA-2_DELTA-1"/>
    <property type="match status" value="1"/>
</dbReference>
<dbReference type="InterPro" id="IPR002035">
    <property type="entry name" value="VWF_A"/>
</dbReference>
<evidence type="ECO:0000256" key="8">
    <source>
        <dbReference type="ARBA" id="ARBA00022729"/>
    </source>
</evidence>
<dbReference type="InterPro" id="IPR013680">
    <property type="entry name" value="VDCC_a2/dsu"/>
</dbReference>
<dbReference type="SUPFAM" id="SSF53300">
    <property type="entry name" value="vWA-like"/>
    <property type="match status" value="1"/>
</dbReference>
<comment type="similarity">
    <text evidence="2">Belongs to the calcium channel subunit alpha-2/delta family.</text>
</comment>
<evidence type="ECO:0000256" key="6">
    <source>
        <dbReference type="ARBA" id="ARBA00022692"/>
    </source>
</evidence>
<keyword evidence="8" id="KW-0732">Signal</keyword>
<keyword evidence="6" id="KW-0812">Transmembrane</keyword>
<gene>
    <name evidence="19" type="primary">CACNA2D1</name>
    <name evidence="19" type="synonym">cacna2d1</name>
</gene>
<keyword evidence="12" id="KW-0406">Ion transport</keyword>
<reference evidence="20" key="1">
    <citation type="submission" date="2012-01" db="EMBL/GenBank/DDBJ databases">
        <title>The Genome Sequence of Oreochromis niloticus (Nile Tilapia).</title>
        <authorList>
            <consortium name="Broad Institute Genome Assembly Team"/>
            <consortium name="Broad Institute Sequencing Platform"/>
            <person name="Di Palma F."/>
            <person name="Johnson J."/>
            <person name="Lander E.S."/>
            <person name="Lindblad-Toh K."/>
        </authorList>
    </citation>
    <scope>NUCLEOTIDE SEQUENCE [LARGE SCALE GENOMIC DNA]</scope>
</reference>
<keyword evidence="4" id="KW-0109">Calcium transport</keyword>
<dbReference type="InterPro" id="IPR051173">
    <property type="entry name" value="Ca_channel_alpha-2/delta"/>
</dbReference>
<evidence type="ECO:0000256" key="14">
    <source>
        <dbReference type="ARBA" id="ARBA00023157"/>
    </source>
</evidence>
<dbReference type="Pfam" id="PF08473">
    <property type="entry name" value="VGCC_alpha2"/>
    <property type="match status" value="1"/>
</dbReference>
<keyword evidence="9" id="KW-0106">Calcium</keyword>
<evidence type="ECO:0000256" key="3">
    <source>
        <dbReference type="ARBA" id="ARBA00022448"/>
    </source>
</evidence>
<evidence type="ECO:0000256" key="11">
    <source>
        <dbReference type="ARBA" id="ARBA00022989"/>
    </source>
</evidence>
<evidence type="ECO:0000256" key="13">
    <source>
        <dbReference type="ARBA" id="ARBA00023136"/>
    </source>
</evidence>
<dbReference type="GeneTree" id="ENSGT00940000155209"/>
<keyword evidence="11" id="KW-1133">Transmembrane helix</keyword>
<keyword evidence="16" id="KW-0407">Ion channel</keyword>
<evidence type="ECO:0000256" key="15">
    <source>
        <dbReference type="ARBA" id="ARBA00023180"/>
    </source>
</evidence>
<dbReference type="InterPro" id="IPR013608">
    <property type="entry name" value="VWA_N"/>
</dbReference>
<organism evidence="19 20">
    <name type="scientific">Oreochromis niloticus</name>
    <name type="common">Nile tilapia</name>
    <name type="synonym">Tilapia nilotica</name>
    <dbReference type="NCBI Taxonomy" id="8128"/>
    <lineage>
        <taxon>Eukaryota</taxon>
        <taxon>Metazoa</taxon>
        <taxon>Chordata</taxon>
        <taxon>Craniata</taxon>
        <taxon>Vertebrata</taxon>
        <taxon>Euteleostomi</taxon>
        <taxon>Actinopterygii</taxon>
        <taxon>Neopterygii</taxon>
        <taxon>Teleostei</taxon>
        <taxon>Neoteleostei</taxon>
        <taxon>Acanthomorphata</taxon>
        <taxon>Ovalentaria</taxon>
        <taxon>Cichlomorphae</taxon>
        <taxon>Cichliformes</taxon>
        <taxon>Cichlidae</taxon>
        <taxon>African cichlids</taxon>
        <taxon>Pseudocrenilabrinae</taxon>
        <taxon>Oreochromini</taxon>
        <taxon>Oreochromis</taxon>
    </lineage>
</organism>
<reference evidence="19" key="3">
    <citation type="submission" date="2025-09" db="UniProtKB">
        <authorList>
            <consortium name="Ensembl"/>
        </authorList>
    </citation>
    <scope>IDENTIFICATION</scope>
</reference>
<sequence>VDQMQKELVTLADTAAAGKSLTQIFLRNQHLYTVEQNDAEELVARAARNIEQLLRKRSAALEKLATAAEEFQMKHQWKDDFELDANETEGRKNRIRPDFQEDPSFKRLTDYNHTAVHIPTDIYDGSTIVLNELTWTEALEEVFRKNREDDPTLLWQVFGSATGLARYYPASPWMDARKTPSKIDLYDVRRRPWYIQGAASPKDMLILVDASGSVSGLTLKLIRTSVSEMLETLSDDDYVNVVSFNTLVKNTACFDRLVQANVRNKKLLKDAVQNISAKGITDYTKGFEFAFKQLSATNVSRANCNKIIMLFTDGGEERAQAILEKYNADKKVRIFTFSVGQHNYDKGPIQWMACSNKGYFYEIPSIGAIRINTQEYLDVLGRPMVLADKQAKQVQWTNVYLDALELGLVITGTLPVFNRTKTIDKRNEENQLILGVMAIDVSLDDIKKLTPRFTIGPNGYYFAIDPNGYVLLHPNLQPKVWRLILLIHNFTIYRILNSLFGMHHLLQRYIDSGIRTYTWAPVNGTDYSLNKVVFCFSKAMETLQQERFDDFGYTYIAPRDYCKELKLSLNNTQFLLDFNQYIDRNTPDACESCIFFSVISLDGIVARFVATDGGITRVYPRSAGEEWTENPETYESSFYKRTLDNEIYIFTAPSFNESGESVSESGILVSKAVDLVINEVTLKPAVVGVKLNVSFWMNSFMNATLKLNCKDEICGCLRNDKHVDCVILDDGGFLLMSNKDEYITLIGQFFGEVDPVLMTNLVNTSLYSLNKTYDYQSVCDPEKDSKAAAGPRSVYVPTIADFLSIGWWASTASTDDEISDAMFKESCITEQTQYFFDNDEKSYSGVLDCGNCSRMYRAEKLPNTNLVFLITDAKATCLSCDPRPLRQAEQPSEGPDPCDMVDKARYRKGPDVCFDNNEYVRQSHMCPCAENIAGNSSISQTKRLASVSFCLVFISNVLSA</sequence>
<dbReference type="Gene3D" id="3.40.50.410">
    <property type="entry name" value="von Willebrand factor, type A domain"/>
    <property type="match status" value="1"/>
</dbReference>
<evidence type="ECO:0000256" key="16">
    <source>
        <dbReference type="ARBA" id="ARBA00023303"/>
    </source>
</evidence>
<dbReference type="CDD" id="cd18774">
    <property type="entry name" value="PDC2_HK_sensor"/>
    <property type="match status" value="1"/>
</dbReference>
<dbReference type="PROSITE" id="PS50234">
    <property type="entry name" value="VWFA"/>
    <property type="match status" value="1"/>
</dbReference>
<keyword evidence="20" id="KW-1185">Reference proteome</keyword>
<keyword evidence="10" id="KW-0851">Voltage-gated channel</keyword>
<dbReference type="Pfam" id="PF00092">
    <property type="entry name" value="VWA"/>
    <property type="match status" value="1"/>
</dbReference>
<evidence type="ECO:0000256" key="12">
    <source>
        <dbReference type="ARBA" id="ARBA00023065"/>
    </source>
</evidence>
<evidence type="ECO:0000256" key="4">
    <source>
        <dbReference type="ARBA" id="ARBA00022568"/>
    </source>
</evidence>
<keyword evidence="3" id="KW-0813">Transport</keyword>
<keyword evidence="13" id="KW-0472">Membrane</keyword>
<evidence type="ECO:0000256" key="7">
    <source>
        <dbReference type="ARBA" id="ARBA00022723"/>
    </source>
</evidence>
<evidence type="ECO:0000256" key="5">
    <source>
        <dbReference type="ARBA" id="ARBA00022673"/>
    </source>
</evidence>
<evidence type="ECO:0000256" key="1">
    <source>
        <dbReference type="ARBA" id="ARBA00004479"/>
    </source>
</evidence>
<keyword evidence="15" id="KW-0325">Glycoprotein</keyword>
<keyword evidence="14" id="KW-1015">Disulfide bond</keyword>
<feature type="domain" description="VWFA" evidence="18">
    <location>
        <begin position="203"/>
        <end position="380"/>
    </location>
</feature>
<evidence type="ECO:0000256" key="17">
    <source>
        <dbReference type="SAM" id="Coils"/>
    </source>
</evidence>
<dbReference type="FunFam" id="3.40.50.410:FF:000006">
    <property type="entry name" value="voltage-dependent calcium channel subunit alpha-2/delta-1 isoform X1"/>
    <property type="match status" value="1"/>
</dbReference>